<organism evidence="1 2">
    <name type="scientific">Ascaris lumbricoides</name>
    <name type="common">Giant roundworm</name>
    <dbReference type="NCBI Taxonomy" id="6252"/>
    <lineage>
        <taxon>Eukaryota</taxon>
        <taxon>Metazoa</taxon>
        <taxon>Ecdysozoa</taxon>
        <taxon>Nematoda</taxon>
        <taxon>Chromadorea</taxon>
        <taxon>Rhabditida</taxon>
        <taxon>Spirurina</taxon>
        <taxon>Ascaridomorpha</taxon>
        <taxon>Ascaridoidea</taxon>
        <taxon>Ascarididae</taxon>
        <taxon>Ascaris</taxon>
    </lineage>
</organism>
<proteinExistence type="predicted"/>
<protein>
    <submittedName>
        <fullName evidence="2">Uncharacterized protein</fullName>
    </submittedName>
</protein>
<evidence type="ECO:0000313" key="2">
    <source>
        <dbReference type="WBParaSite" id="ALUE_0001755901-mRNA-1"/>
    </source>
</evidence>
<reference evidence="2" key="1">
    <citation type="submission" date="2017-02" db="UniProtKB">
        <authorList>
            <consortium name="WormBaseParasite"/>
        </authorList>
    </citation>
    <scope>IDENTIFICATION</scope>
</reference>
<accession>A0A0M3IGT9</accession>
<dbReference type="Proteomes" id="UP000036681">
    <property type="component" value="Unplaced"/>
</dbReference>
<evidence type="ECO:0000313" key="1">
    <source>
        <dbReference type="Proteomes" id="UP000036681"/>
    </source>
</evidence>
<sequence length="182" mass="21109">MRFRLDPKLLEYRYGRLSPLDMEYIPSNKTMDRYIGINGTKTDEEVSNALTHEENMLTIAGIELPDCFKGCNDYFFKAIDVAVKSGNNYERFQNVCCNDYFFKAIDVAVKSGNNYERFQNVCQLVFHTTFPNCFHLYFITCEFSKKFSALISLLTNFQVVPIGNNFLVCPIHIKHKRFTNGS</sequence>
<name>A0A0M3IGT9_ASCLU</name>
<keyword evidence="1" id="KW-1185">Reference proteome</keyword>
<dbReference type="AlphaFoldDB" id="A0A0M3IGT9"/>
<dbReference type="WBParaSite" id="ALUE_0001755901-mRNA-1">
    <property type="protein sequence ID" value="ALUE_0001755901-mRNA-1"/>
    <property type="gene ID" value="ALUE_0001755901"/>
</dbReference>